<feature type="transmembrane region" description="Helical" evidence="1">
    <location>
        <begin position="83"/>
        <end position="103"/>
    </location>
</feature>
<organism evidence="3 4">
    <name type="scientific">Alteribacillus bidgolensis</name>
    <dbReference type="NCBI Taxonomy" id="930129"/>
    <lineage>
        <taxon>Bacteria</taxon>
        <taxon>Bacillati</taxon>
        <taxon>Bacillota</taxon>
        <taxon>Bacilli</taxon>
        <taxon>Bacillales</taxon>
        <taxon>Bacillaceae</taxon>
        <taxon>Alteribacillus</taxon>
    </lineage>
</organism>
<accession>A0A1G8IM40</accession>
<dbReference type="AlphaFoldDB" id="A0A1G8IM40"/>
<keyword evidence="1" id="KW-0472">Membrane</keyword>
<gene>
    <name evidence="3" type="ORF">SAMN05216352_105241</name>
</gene>
<keyword evidence="1" id="KW-0812">Transmembrane</keyword>
<evidence type="ECO:0000313" key="4">
    <source>
        <dbReference type="Proteomes" id="UP000199017"/>
    </source>
</evidence>
<feature type="transmembrane region" description="Helical" evidence="1">
    <location>
        <begin position="52"/>
        <end position="71"/>
    </location>
</feature>
<reference evidence="3 4" key="1">
    <citation type="submission" date="2016-10" db="EMBL/GenBank/DDBJ databases">
        <authorList>
            <person name="de Groot N.N."/>
        </authorList>
    </citation>
    <scope>NUCLEOTIDE SEQUENCE [LARGE SCALE GENOMIC DNA]</scope>
    <source>
        <strain evidence="4">P4B,CCM 7963,CECT 7998,DSM 25260,IBRC-M 10614,KCTC 13821</strain>
    </source>
</reference>
<evidence type="ECO:0000313" key="3">
    <source>
        <dbReference type="EMBL" id="SDI19580.1"/>
    </source>
</evidence>
<dbReference type="SUPFAM" id="SSF81324">
    <property type="entry name" value="Voltage-gated potassium channels"/>
    <property type="match status" value="1"/>
</dbReference>
<dbReference type="RefSeq" id="WP_170032111.1">
    <property type="nucleotide sequence ID" value="NZ_FNDU01000005.1"/>
</dbReference>
<dbReference type="STRING" id="930129.SAMN05216352_105241"/>
<keyword evidence="4" id="KW-1185">Reference proteome</keyword>
<evidence type="ECO:0000259" key="2">
    <source>
        <dbReference type="Pfam" id="PF07885"/>
    </source>
</evidence>
<sequence length="109" mass="12312">MSFFKNKWTALLVLSMFFINVSVSFAVIYMVLEVTELGHVIDHYEQHKDLTIITFVWKSIYFSVITMAAVGYGDITPVGYSQLVATIQSVIGYLFPIMLVFVLSSSEKA</sequence>
<protein>
    <submittedName>
        <fullName evidence="3">Ion channel</fullName>
    </submittedName>
</protein>
<dbReference type="Proteomes" id="UP000199017">
    <property type="component" value="Unassembled WGS sequence"/>
</dbReference>
<feature type="transmembrane region" description="Helical" evidence="1">
    <location>
        <begin position="12"/>
        <end position="32"/>
    </location>
</feature>
<dbReference type="Pfam" id="PF07885">
    <property type="entry name" value="Ion_trans_2"/>
    <property type="match status" value="1"/>
</dbReference>
<keyword evidence="1" id="KW-1133">Transmembrane helix</keyword>
<dbReference type="Gene3D" id="1.10.287.70">
    <property type="match status" value="1"/>
</dbReference>
<dbReference type="InterPro" id="IPR013099">
    <property type="entry name" value="K_chnl_dom"/>
</dbReference>
<dbReference type="EMBL" id="FNDU01000005">
    <property type="protein sequence ID" value="SDI19580.1"/>
    <property type="molecule type" value="Genomic_DNA"/>
</dbReference>
<name>A0A1G8IM40_9BACI</name>
<feature type="domain" description="Potassium channel" evidence="2">
    <location>
        <begin position="38"/>
        <end position="104"/>
    </location>
</feature>
<proteinExistence type="predicted"/>
<evidence type="ECO:0000256" key="1">
    <source>
        <dbReference type="SAM" id="Phobius"/>
    </source>
</evidence>